<dbReference type="eggNOG" id="ENOG50336Z9">
    <property type="taxonomic scope" value="Bacteria"/>
</dbReference>
<sequence>MNTQCDEDDDYYFGNCDDVLIVDEGLYNSLSSENFTFIDTEIIDDCLSITIGASGCDGNSWSFSLVASEAIAESFPEQRYLKFQLDNKEECLAVFERTVTFDLTPIQIEGSQEIILNIEGLESSLNYKY</sequence>
<proteinExistence type="predicted"/>
<keyword evidence="2" id="KW-1185">Reference proteome</keyword>
<organism evidence="1 2">
    <name type="scientific">Algibacter luteus</name>
    <dbReference type="NCBI Taxonomy" id="1178825"/>
    <lineage>
        <taxon>Bacteria</taxon>
        <taxon>Pseudomonadati</taxon>
        <taxon>Bacteroidota</taxon>
        <taxon>Flavobacteriia</taxon>
        <taxon>Flavobacteriales</taxon>
        <taxon>Flavobacteriaceae</taxon>
        <taxon>Algibacter</taxon>
    </lineage>
</organism>
<accession>A0A1M6FEL5</accession>
<dbReference type="STRING" id="1178825.SAMN05216261_2351"/>
<protein>
    <submittedName>
        <fullName evidence="1">Uncharacterized protein</fullName>
    </submittedName>
</protein>
<dbReference type="AlphaFoldDB" id="A0A1M6FEL5"/>
<name>A0A1M6FEL5_9FLAO</name>
<dbReference type="EMBL" id="FQYK01000005">
    <property type="protein sequence ID" value="SHI96076.1"/>
    <property type="molecule type" value="Genomic_DNA"/>
</dbReference>
<gene>
    <name evidence="1" type="ORF">SAMN05216261_2351</name>
</gene>
<reference evidence="1 2" key="1">
    <citation type="submission" date="2016-11" db="EMBL/GenBank/DDBJ databases">
        <authorList>
            <person name="Jaros S."/>
            <person name="Januszkiewicz K."/>
            <person name="Wedrychowicz H."/>
        </authorList>
    </citation>
    <scope>NUCLEOTIDE SEQUENCE [LARGE SCALE GENOMIC DNA]</scope>
    <source>
        <strain evidence="1 2">CGMCC 1.12213</strain>
    </source>
</reference>
<evidence type="ECO:0000313" key="2">
    <source>
        <dbReference type="Proteomes" id="UP000184396"/>
    </source>
</evidence>
<evidence type="ECO:0000313" key="1">
    <source>
        <dbReference type="EMBL" id="SHI96076.1"/>
    </source>
</evidence>
<dbReference type="Proteomes" id="UP000184396">
    <property type="component" value="Unassembled WGS sequence"/>
</dbReference>